<reference evidence="1 2" key="1">
    <citation type="submission" date="2017-09" db="EMBL/GenBank/DDBJ databases">
        <title>Large-scale bioinformatics analysis of Bacillus genomes uncovers conserved roles of natural products in bacterial physiology.</title>
        <authorList>
            <consortium name="Agbiome Team Llc"/>
            <person name="Bleich R.M."/>
            <person name="Grubbs K.J."/>
            <person name="Santa Maria K.C."/>
            <person name="Allen S.E."/>
            <person name="Farag S."/>
            <person name="Shank E.A."/>
            <person name="Bowers A."/>
        </authorList>
    </citation>
    <scope>NUCLEOTIDE SEQUENCE [LARGE SCALE GENOMIC DNA]</scope>
    <source>
        <strain evidence="1 2">AFS009893</strain>
    </source>
</reference>
<name>A0A2C3PMT8_9BACI</name>
<gene>
    <name evidence="1" type="ORF">CN613_05880</name>
</gene>
<dbReference type="Proteomes" id="UP000219775">
    <property type="component" value="Unassembled WGS sequence"/>
</dbReference>
<sequence length="101" mass="12244">MFEEKVRQIIAERKTVHHENNFLIEKYWEQLTELLSEDIEHTIKFLDSASEEEIEWISEVFEDIDYSTKNKEYIDCLKRLVKKFPNSTIKPSVEIVKKMMF</sequence>
<evidence type="ECO:0000313" key="2">
    <source>
        <dbReference type="Proteomes" id="UP000219775"/>
    </source>
</evidence>
<organism evidence="1 2">
    <name type="scientific">Bacillus pseudomycoides</name>
    <dbReference type="NCBI Taxonomy" id="64104"/>
    <lineage>
        <taxon>Bacteria</taxon>
        <taxon>Bacillati</taxon>
        <taxon>Bacillota</taxon>
        <taxon>Bacilli</taxon>
        <taxon>Bacillales</taxon>
        <taxon>Bacillaceae</taxon>
        <taxon>Bacillus</taxon>
        <taxon>Bacillus cereus group</taxon>
    </lineage>
</organism>
<comment type="caution">
    <text evidence="1">The sequence shown here is derived from an EMBL/GenBank/DDBJ whole genome shotgun (WGS) entry which is preliminary data.</text>
</comment>
<dbReference type="RefSeq" id="WP_097969661.1">
    <property type="nucleotide sequence ID" value="NZ_NUAS01000026.1"/>
</dbReference>
<protein>
    <submittedName>
        <fullName evidence="1">Uncharacterized protein</fullName>
    </submittedName>
</protein>
<evidence type="ECO:0000313" key="1">
    <source>
        <dbReference type="EMBL" id="PEM71256.1"/>
    </source>
</evidence>
<accession>A0A2C3PMT8</accession>
<dbReference type="EMBL" id="NUDP01000024">
    <property type="protein sequence ID" value="PEM71256.1"/>
    <property type="molecule type" value="Genomic_DNA"/>
</dbReference>
<dbReference type="AlphaFoldDB" id="A0A2C3PMT8"/>
<proteinExistence type="predicted"/>